<dbReference type="Gene3D" id="1.25.40.290">
    <property type="entry name" value="ARM repeat domains"/>
    <property type="match status" value="1"/>
</dbReference>
<sequence>MSALKDIYSPVFYDKLSAILDRALPEFDKIRFMSRIYRDGFEHKELKDRMRHTAKAMHCFMPEDFNETVPVLQHIIKHLREATIGEDSLAYMFLPDYIETYGINNYDAAIKALEFTTQFTSCEFAVRPFLLQYPDQMMDQMKAWSLHENHKVRRLASEGSRPRLPWAMAIPYLKKDPTAVLPLLENLKNDPSEWVRRSVANNINDIAKDNPGVVIELAKQWKGSSKETDAIIKHGCRTLLKQAHPEVLRIYGLDSTHMILSNFEIITPTVKMGDSVEFTFMIENRDSTPQTVRLEYGLYYKKSKGHLARKVFKISERIFQPGEKSTIVRKQSFRPITTRVFYPGDHELSLIVNGEEKSIAKFELI</sequence>
<keyword evidence="2" id="KW-1185">Reference proteome</keyword>
<protein>
    <submittedName>
        <fullName evidence="1">DNA alkylation repair protein</fullName>
    </submittedName>
</protein>
<comment type="caution">
    <text evidence="1">The sequence shown here is derived from an EMBL/GenBank/DDBJ whole genome shotgun (WGS) entry which is preliminary data.</text>
</comment>
<evidence type="ECO:0000313" key="2">
    <source>
        <dbReference type="Proteomes" id="UP000287527"/>
    </source>
</evidence>
<dbReference type="OrthoDB" id="9797162at2"/>
<dbReference type="InterPro" id="IPR016024">
    <property type="entry name" value="ARM-type_fold"/>
</dbReference>
<dbReference type="SUPFAM" id="SSF48371">
    <property type="entry name" value="ARM repeat"/>
    <property type="match status" value="1"/>
</dbReference>
<organism evidence="1 2">
    <name type="scientific">Flavobacterium cerinum</name>
    <dbReference type="NCBI Taxonomy" id="2502784"/>
    <lineage>
        <taxon>Bacteria</taxon>
        <taxon>Pseudomonadati</taxon>
        <taxon>Bacteroidota</taxon>
        <taxon>Flavobacteriia</taxon>
        <taxon>Flavobacteriales</taxon>
        <taxon>Flavobacteriaceae</taxon>
        <taxon>Flavobacterium</taxon>
    </lineage>
</organism>
<dbReference type="AlphaFoldDB" id="A0A3S3QER5"/>
<dbReference type="Proteomes" id="UP000287527">
    <property type="component" value="Unassembled WGS sequence"/>
</dbReference>
<gene>
    <name evidence="1" type="ORF">EPI11_00755</name>
</gene>
<dbReference type="RefSeq" id="WP_128388048.1">
    <property type="nucleotide sequence ID" value="NZ_SBII01000001.1"/>
</dbReference>
<accession>A0A3S3QER5</accession>
<reference evidence="1 2" key="1">
    <citation type="submission" date="2019-01" db="EMBL/GenBank/DDBJ databases">
        <title>Flavobacterium sp. nov.,isolated from freshwater.</title>
        <authorList>
            <person name="Zhang R."/>
            <person name="Du Z.-J."/>
        </authorList>
    </citation>
    <scope>NUCLEOTIDE SEQUENCE [LARGE SCALE GENOMIC DNA]</scope>
    <source>
        <strain evidence="1 2">1E403</strain>
    </source>
</reference>
<name>A0A3S3QER5_9FLAO</name>
<evidence type="ECO:0000313" key="1">
    <source>
        <dbReference type="EMBL" id="RWX03492.1"/>
    </source>
</evidence>
<proteinExistence type="predicted"/>
<dbReference type="EMBL" id="SBII01000001">
    <property type="protein sequence ID" value="RWX03492.1"/>
    <property type="molecule type" value="Genomic_DNA"/>
</dbReference>